<evidence type="ECO:0000256" key="3">
    <source>
        <dbReference type="SAM" id="Phobius"/>
    </source>
</evidence>
<keyword evidence="1" id="KW-0040">ANK repeat</keyword>
<dbReference type="Gene3D" id="1.25.40.20">
    <property type="entry name" value="Ankyrin repeat-containing domain"/>
    <property type="match status" value="2"/>
</dbReference>
<feature type="compositionally biased region" description="Polar residues" evidence="2">
    <location>
        <begin position="246"/>
        <end position="275"/>
    </location>
</feature>
<evidence type="ECO:0000256" key="2">
    <source>
        <dbReference type="SAM" id="MobiDB-lite"/>
    </source>
</evidence>
<evidence type="ECO:0000256" key="1">
    <source>
        <dbReference type="PROSITE-ProRule" id="PRU00023"/>
    </source>
</evidence>
<dbReference type="Pfam" id="PF12796">
    <property type="entry name" value="Ank_2"/>
    <property type="match status" value="2"/>
</dbReference>
<evidence type="ECO:0000313" key="6">
    <source>
        <dbReference type="Proteomes" id="UP001634007"/>
    </source>
</evidence>
<dbReference type="Proteomes" id="UP001634007">
    <property type="component" value="Unassembled WGS sequence"/>
</dbReference>
<keyword evidence="3" id="KW-1133">Transmembrane helix</keyword>
<dbReference type="AlphaFoldDB" id="A0ABD3KTH2"/>
<keyword evidence="3" id="KW-0812">Transmembrane</keyword>
<feature type="transmembrane region" description="Helical" evidence="3">
    <location>
        <begin position="410"/>
        <end position="429"/>
    </location>
</feature>
<sequence>MDPRLFEASQTGNVDQLYSLVRENVLNLEVASLVDGYNPLHIASLAGHVNFVREILKLKMELADELNQDGFSPLHIAAARGDVDIVRELLKVGSRLCLVKGREERIPLHYSVIKGRSEVLKELVLACPDSIEEVTARRESALHLAVKNSQFEAFKLLVQQLKRSNKEHILNRQDGQGNRILHLAGARKQLEVVKFLLSSDAIDKDMIEVNARNEAGLTPLDMLLLVNNEGSDVEIVEILTRSGATRGTGLPSSSMVTVATEEPQPQTDQSNGNGRQSRRTWTDRCPRFLKVSNERNEWLKEFRYNKGRDSPGDVRNALLVIAALITTATYQAVLQPPGGLWQADSGPSTNGTNATTYGTASYKAGHAVLATTNEFAFMFFLIFNTTGFFASLQMINILTSGFPMQRELQIAMVALIVTYDFLVPTLATNPFVGNFFFGLSIAVHVMLGFLGAWPLKCTRRPRHPV</sequence>
<dbReference type="SMART" id="SM00248">
    <property type="entry name" value="ANK"/>
    <property type="match status" value="6"/>
</dbReference>
<dbReference type="EMBL" id="JBJKBG010000004">
    <property type="protein sequence ID" value="KAL3742677.1"/>
    <property type="molecule type" value="Genomic_DNA"/>
</dbReference>
<dbReference type="InterPro" id="IPR036770">
    <property type="entry name" value="Ankyrin_rpt-contain_sf"/>
</dbReference>
<feature type="transmembrane region" description="Helical" evidence="3">
    <location>
        <begin position="435"/>
        <end position="455"/>
    </location>
</feature>
<dbReference type="SUPFAM" id="SSF48403">
    <property type="entry name" value="Ankyrin repeat"/>
    <property type="match status" value="1"/>
</dbReference>
<organism evidence="5 6">
    <name type="scientific">Eucalyptus globulus</name>
    <name type="common">Tasmanian blue gum</name>
    <dbReference type="NCBI Taxonomy" id="34317"/>
    <lineage>
        <taxon>Eukaryota</taxon>
        <taxon>Viridiplantae</taxon>
        <taxon>Streptophyta</taxon>
        <taxon>Embryophyta</taxon>
        <taxon>Tracheophyta</taxon>
        <taxon>Spermatophyta</taxon>
        <taxon>Magnoliopsida</taxon>
        <taxon>eudicotyledons</taxon>
        <taxon>Gunneridae</taxon>
        <taxon>Pentapetalae</taxon>
        <taxon>rosids</taxon>
        <taxon>malvids</taxon>
        <taxon>Myrtales</taxon>
        <taxon>Myrtaceae</taxon>
        <taxon>Myrtoideae</taxon>
        <taxon>Eucalypteae</taxon>
        <taxon>Eucalyptus</taxon>
    </lineage>
</organism>
<dbReference type="InterPro" id="IPR002110">
    <property type="entry name" value="Ankyrin_rpt"/>
</dbReference>
<dbReference type="InterPro" id="IPR026961">
    <property type="entry name" value="PGG_dom"/>
</dbReference>
<gene>
    <name evidence="5" type="ORF">ACJRO7_018058</name>
</gene>
<accession>A0ABD3KTH2</accession>
<dbReference type="PROSITE" id="PS50088">
    <property type="entry name" value="ANK_REPEAT"/>
    <property type="match status" value="2"/>
</dbReference>
<evidence type="ECO:0000259" key="4">
    <source>
        <dbReference type="Pfam" id="PF13962"/>
    </source>
</evidence>
<name>A0ABD3KTH2_EUCGL</name>
<feature type="transmembrane region" description="Helical" evidence="3">
    <location>
        <begin position="375"/>
        <end position="398"/>
    </location>
</feature>
<feature type="domain" description="PGG" evidence="4">
    <location>
        <begin position="314"/>
        <end position="418"/>
    </location>
</feature>
<proteinExistence type="predicted"/>
<keyword evidence="6" id="KW-1185">Reference proteome</keyword>
<dbReference type="PANTHER" id="PTHR24128">
    <property type="entry name" value="HOMEOBOX PROTEIN WARIAI"/>
    <property type="match status" value="1"/>
</dbReference>
<reference evidence="5 6" key="1">
    <citation type="submission" date="2024-11" db="EMBL/GenBank/DDBJ databases">
        <title>Chromosome-level genome assembly of Eucalyptus globulus Labill. provides insights into its genome evolution.</title>
        <authorList>
            <person name="Li X."/>
        </authorList>
    </citation>
    <scope>NUCLEOTIDE SEQUENCE [LARGE SCALE GENOMIC DNA]</scope>
    <source>
        <strain evidence="5">CL2024</strain>
        <tissue evidence="5">Fresh tender leaves</tissue>
    </source>
</reference>
<comment type="caution">
    <text evidence="5">The sequence shown here is derived from an EMBL/GenBank/DDBJ whole genome shotgun (WGS) entry which is preliminary data.</text>
</comment>
<keyword evidence="3" id="KW-0472">Membrane</keyword>
<feature type="region of interest" description="Disordered" evidence="2">
    <location>
        <begin position="246"/>
        <end position="279"/>
    </location>
</feature>
<feature type="repeat" description="ANK" evidence="1">
    <location>
        <begin position="69"/>
        <end position="101"/>
    </location>
</feature>
<dbReference type="PROSITE" id="PS50297">
    <property type="entry name" value="ANK_REP_REGION"/>
    <property type="match status" value="2"/>
</dbReference>
<feature type="repeat" description="ANK" evidence="1">
    <location>
        <begin position="35"/>
        <end position="57"/>
    </location>
</feature>
<protein>
    <recommendedName>
        <fullName evidence="4">PGG domain-containing protein</fullName>
    </recommendedName>
</protein>
<dbReference type="Pfam" id="PF13962">
    <property type="entry name" value="PGG"/>
    <property type="match status" value="1"/>
</dbReference>
<evidence type="ECO:0000313" key="5">
    <source>
        <dbReference type="EMBL" id="KAL3742677.1"/>
    </source>
</evidence>
<dbReference type="PANTHER" id="PTHR24128:SF61">
    <property type="entry name" value="ANKYRIN REPEAT-CONTAINING PROTEIN BDA1-LIKE"/>
    <property type="match status" value="1"/>
</dbReference>